<dbReference type="SUPFAM" id="SSF53383">
    <property type="entry name" value="PLP-dependent transferases"/>
    <property type="match status" value="1"/>
</dbReference>
<dbReference type="NCBIfam" id="NF005682">
    <property type="entry name" value="PRK07480.1"/>
    <property type="match status" value="1"/>
</dbReference>
<comment type="similarity">
    <text evidence="5">Belongs to the class-III pyridoxal-phosphate-dependent aminotransferase family.</text>
</comment>
<dbReference type="RefSeq" id="WP_382423316.1">
    <property type="nucleotide sequence ID" value="NZ_JBHSCW010000010.1"/>
</dbReference>
<proteinExistence type="inferred from homology"/>
<evidence type="ECO:0000256" key="1">
    <source>
        <dbReference type="ARBA" id="ARBA00001933"/>
    </source>
</evidence>
<evidence type="ECO:0000256" key="3">
    <source>
        <dbReference type="ARBA" id="ARBA00022679"/>
    </source>
</evidence>
<dbReference type="InterPro" id="IPR015422">
    <property type="entry name" value="PyrdxlP-dep_Trfase_small"/>
</dbReference>
<dbReference type="Gene3D" id="3.90.1150.10">
    <property type="entry name" value="Aspartate Aminotransferase, domain 1"/>
    <property type="match status" value="1"/>
</dbReference>
<dbReference type="InterPro" id="IPR015424">
    <property type="entry name" value="PyrdxlP-dep_Trfase"/>
</dbReference>
<dbReference type="Proteomes" id="UP001595799">
    <property type="component" value="Unassembled WGS sequence"/>
</dbReference>
<sequence length="462" mass="50876">MSTRPNSPAAKDIAYSLHPYTNARRHEETGPLIIERGKGVHVYDDQGKDYIEGMGGLWCVALGFGEERLVKAATEQMQRLPYYHSFAQKSHEPSIELSERLLDMAPGDMSKVFYANSGSEANDTVVKLVWYYNNALGRPNKKKIISRIKGYHGVTVASASLTGLPTNHRDFDLPIDRILHTACPHHYHNAFPGESEEEFASRMAGQLEEMILREGPDTIAAFIGEPVMGAGGVIVPPKTYWDKIQRVCRKYDILLIADEVICGFGRTGEMFGSDTYAIEPDIMVVSKQITSAYMPLSAVLINDAVYQGVADNSAKISTFGHGFTASGHPVATAVALENLKILEERKIVDHVTKVAPRLQNGLRQFADHPLVGEVRGVGLVAAVELVADKDKRSLFDPVGRVGFHLYDTAQKNGLILRNVGDSLAFCPPLIISEEEIDTLLERFGQALDETYSWSTRTGVAAE</sequence>
<dbReference type="InterPro" id="IPR049704">
    <property type="entry name" value="Aminotrans_3_PPA_site"/>
</dbReference>
<dbReference type="NCBIfam" id="NF004767">
    <property type="entry name" value="PRK06105.1"/>
    <property type="match status" value="1"/>
</dbReference>
<evidence type="ECO:0000256" key="2">
    <source>
        <dbReference type="ARBA" id="ARBA00022576"/>
    </source>
</evidence>
<dbReference type="InterPro" id="IPR005814">
    <property type="entry name" value="Aminotrans_3"/>
</dbReference>
<protein>
    <submittedName>
        <fullName evidence="6">Aspartate aminotransferase family protein</fullName>
    </submittedName>
</protein>
<keyword evidence="4 5" id="KW-0663">Pyridoxal phosphate</keyword>
<dbReference type="PIRSF" id="PIRSF000521">
    <property type="entry name" value="Transaminase_4ab_Lys_Orn"/>
    <property type="match status" value="1"/>
</dbReference>
<evidence type="ECO:0000313" key="6">
    <source>
        <dbReference type="EMBL" id="MFC4352939.1"/>
    </source>
</evidence>
<keyword evidence="7" id="KW-1185">Reference proteome</keyword>
<keyword evidence="2 6" id="KW-0032">Aminotransferase</keyword>
<dbReference type="EMBL" id="JBHSCW010000010">
    <property type="protein sequence ID" value="MFC4352939.1"/>
    <property type="molecule type" value="Genomic_DNA"/>
</dbReference>
<dbReference type="PANTHER" id="PTHR42684:SF3">
    <property type="entry name" value="ADENOSYLMETHIONINE-8-AMINO-7-OXONONANOATE AMINOTRANSFERASE"/>
    <property type="match status" value="1"/>
</dbReference>
<gene>
    <name evidence="6" type="ORF">ACFOW6_15410</name>
</gene>
<evidence type="ECO:0000313" key="7">
    <source>
        <dbReference type="Proteomes" id="UP001595799"/>
    </source>
</evidence>
<dbReference type="Gene3D" id="3.40.640.10">
    <property type="entry name" value="Type I PLP-dependent aspartate aminotransferase-like (Major domain)"/>
    <property type="match status" value="1"/>
</dbReference>
<dbReference type="PROSITE" id="PS00600">
    <property type="entry name" value="AA_TRANSFER_CLASS_3"/>
    <property type="match status" value="1"/>
</dbReference>
<dbReference type="InterPro" id="IPR015421">
    <property type="entry name" value="PyrdxlP-dep_Trfase_major"/>
</dbReference>
<name>A0ABV8UQU9_9PROT</name>
<dbReference type="PANTHER" id="PTHR42684">
    <property type="entry name" value="ADENOSYLMETHIONINE-8-AMINO-7-OXONONANOATE AMINOTRANSFERASE"/>
    <property type="match status" value="1"/>
</dbReference>
<dbReference type="CDD" id="cd00610">
    <property type="entry name" value="OAT_like"/>
    <property type="match status" value="1"/>
</dbReference>
<dbReference type="GO" id="GO:0008483">
    <property type="term" value="F:transaminase activity"/>
    <property type="evidence" value="ECO:0007669"/>
    <property type="project" value="UniProtKB-KW"/>
</dbReference>
<evidence type="ECO:0000256" key="5">
    <source>
        <dbReference type="RuleBase" id="RU003560"/>
    </source>
</evidence>
<accession>A0ABV8UQU9</accession>
<dbReference type="Pfam" id="PF00202">
    <property type="entry name" value="Aminotran_3"/>
    <property type="match status" value="1"/>
</dbReference>
<comment type="caution">
    <text evidence="6">The sequence shown here is derived from an EMBL/GenBank/DDBJ whole genome shotgun (WGS) entry which is preliminary data.</text>
</comment>
<organism evidence="6 7">
    <name type="scientific">Fodinicurvata halophila</name>
    <dbReference type="NCBI Taxonomy" id="1419723"/>
    <lineage>
        <taxon>Bacteria</taxon>
        <taxon>Pseudomonadati</taxon>
        <taxon>Pseudomonadota</taxon>
        <taxon>Alphaproteobacteria</taxon>
        <taxon>Rhodospirillales</taxon>
        <taxon>Rhodovibrionaceae</taxon>
        <taxon>Fodinicurvata</taxon>
    </lineage>
</organism>
<evidence type="ECO:0000256" key="4">
    <source>
        <dbReference type="ARBA" id="ARBA00022898"/>
    </source>
</evidence>
<comment type="cofactor">
    <cofactor evidence="1">
        <name>pyridoxal 5'-phosphate</name>
        <dbReference type="ChEBI" id="CHEBI:597326"/>
    </cofactor>
</comment>
<reference evidence="7" key="1">
    <citation type="journal article" date="2019" name="Int. J. Syst. Evol. Microbiol.">
        <title>The Global Catalogue of Microorganisms (GCM) 10K type strain sequencing project: providing services to taxonomists for standard genome sequencing and annotation.</title>
        <authorList>
            <consortium name="The Broad Institute Genomics Platform"/>
            <consortium name="The Broad Institute Genome Sequencing Center for Infectious Disease"/>
            <person name="Wu L."/>
            <person name="Ma J."/>
        </authorList>
    </citation>
    <scope>NUCLEOTIDE SEQUENCE [LARGE SCALE GENOMIC DNA]</scope>
    <source>
        <strain evidence="7">CECT 8472</strain>
    </source>
</reference>
<keyword evidence="3" id="KW-0808">Transferase</keyword>